<dbReference type="InterPro" id="IPR012340">
    <property type="entry name" value="NA-bd_OB-fold"/>
</dbReference>
<dbReference type="GO" id="GO:0003676">
    <property type="term" value="F:nucleic acid binding"/>
    <property type="evidence" value="ECO:0007669"/>
    <property type="project" value="InterPro"/>
</dbReference>
<dbReference type="Pfam" id="PF05901">
    <property type="entry name" value="Excalibur"/>
    <property type="match status" value="1"/>
</dbReference>
<gene>
    <name evidence="1" type="ORF">JC965_26520</name>
</gene>
<accession>A0A6I4WG41</accession>
<dbReference type="EMBL" id="CP068231">
    <property type="protein sequence ID" value="QQX12681.1"/>
    <property type="molecule type" value="Genomic_DNA"/>
</dbReference>
<organism evidence="1">
    <name type="scientific">Aeromonas caviae</name>
    <name type="common">Aeromonas punctata</name>
    <dbReference type="NCBI Taxonomy" id="648"/>
    <lineage>
        <taxon>Bacteria</taxon>
        <taxon>Pseudomonadati</taxon>
        <taxon>Pseudomonadota</taxon>
        <taxon>Gammaproteobacteria</taxon>
        <taxon>Aeromonadales</taxon>
        <taxon>Aeromonadaceae</taxon>
        <taxon>Aeromonas</taxon>
    </lineage>
</organism>
<dbReference type="Gene3D" id="2.40.50.140">
    <property type="entry name" value="Nucleic acid-binding proteins"/>
    <property type="match status" value="1"/>
</dbReference>
<dbReference type="RefSeq" id="WP_101618091.1">
    <property type="nucleotide sequence ID" value="NZ_JAOCIE010000022.1"/>
</dbReference>
<dbReference type="GO" id="GO:0005829">
    <property type="term" value="C:cytosol"/>
    <property type="evidence" value="ECO:0007669"/>
    <property type="project" value="UniProtKB-ARBA"/>
</dbReference>
<dbReference type="PROSITE" id="PS51857">
    <property type="entry name" value="CSD_2"/>
    <property type="match status" value="1"/>
</dbReference>
<reference evidence="1" key="1">
    <citation type="submission" date="2021-01" db="EMBL/GenBank/DDBJ databases">
        <title>GES Beta-lactamases isolated from hospital effluents in Brazil.</title>
        <authorList>
            <person name="Conte D."/>
            <person name="Mesa D."/>
            <person name="Palmeiro J.K."/>
            <person name="Dalla-Costa L.M."/>
        </authorList>
    </citation>
    <scope>NUCLEOTIDE SEQUENCE [LARGE SCALE GENOMIC DNA]</scope>
    <source>
        <strain evidence="1">Aero21</strain>
        <plasmid evidence="1">p1</plasmid>
    </source>
</reference>
<dbReference type="CDD" id="cd04458">
    <property type="entry name" value="CSP_CDS"/>
    <property type="match status" value="1"/>
</dbReference>
<sequence>MAFKGTLVRWNGDKGFGFVRCDMDQKEYFVHISAFPRDGVPPRLNESLIFEIGAGRDGRPRAESVRRAGSSVPPRVLHPHRAPSTPQAQRRPKPRSSRPRFTSLLMSVALLAGGYLAAKPFLSGHGSHPIAQVSQANSSGGDEQQEVRVDVATSRYRCDGRQYCSQMQSLEEAQFFLDNCPNTKLDGNYDGEPCEAQFGQ</sequence>
<dbReference type="InterPro" id="IPR008613">
    <property type="entry name" value="Excalibur_Ca-bd_domain"/>
</dbReference>
<dbReference type="AlphaFoldDB" id="A0A6I4WG41"/>
<protein>
    <submittedName>
        <fullName evidence="1">Cold shock domain-containing protein</fullName>
    </submittedName>
</protein>
<dbReference type="InterPro" id="IPR002059">
    <property type="entry name" value="CSP_DNA-bd"/>
</dbReference>
<dbReference type="SUPFAM" id="SSF50249">
    <property type="entry name" value="Nucleic acid-binding proteins"/>
    <property type="match status" value="1"/>
</dbReference>
<geneLocation type="plasmid" evidence="1">
    <name>p1</name>
</geneLocation>
<evidence type="ECO:0000313" key="1">
    <source>
        <dbReference type="EMBL" id="QQX12681.1"/>
    </source>
</evidence>
<dbReference type="Pfam" id="PF00313">
    <property type="entry name" value="CSD"/>
    <property type="match status" value="1"/>
</dbReference>
<proteinExistence type="predicted"/>
<dbReference type="InterPro" id="IPR011129">
    <property type="entry name" value="CSD"/>
</dbReference>
<keyword evidence="1" id="KW-0614">Plasmid</keyword>
<name>A0A6I4WG41_AERCA</name>
<dbReference type="SMART" id="SM00357">
    <property type="entry name" value="CSP"/>
    <property type="match status" value="1"/>
</dbReference>